<dbReference type="SUPFAM" id="SSF51690">
    <property type="entry name" value="Nicotinate/Quinolinate PRTase C-terminal domain-like"/>
    <property type="match status" value="1"/>
</dbReference>
<dbReference type="SUPFAM" id="SSF54675">
    <property type="entry name" value="Nicotinate/Quinolinate PRTase N-terminal domain-like"/>
    <property type="match status" value="1"/>
</dbReference>
<sequence length="281" mass="28641">MIAPLPDLLIEPIVRAALAEDLGRAGDLTAQACIDADARLDATFGVRRQGVVAGLACARLAVLAMDPSARFETLIADGAAVTPGAVLAKVSAKARALLSAERTALNLLGRLSGVATLTAAYVAAVEGTGARIVDTRKTTPGLRALEKYAVRCGGGVNHRFGLDDAILIKDNHVAACGGVGEAVRRARAAAGHLTMVEVEIDGLDQLAEALEAGPDVIMLDNFSLADLRQAVTVTAGRVTLEASGGVDLTTVRAIAETGVQVISVGALTHSAPVLDIGLDAS</sequence>
<dbReference type="PANTHER" id="PTHR32179:SF3">
    <property type="entry name" value="NICOTINATE-NUCLEOTIDE PYROPHOSPHORYLASE [CARBOXYLATING]"/>
    <property type="match status" value="1"/>
</dbReference>
<keyword evidence="5" id="KW-0662">Pyridine nucleotide biosynthesis</keyword>
<dbReference type="Pfam" id="PF02749">
    <property type="entry name" value="QRPTase_N"/>
    <property type="match status" value="1"/>
</dbReference>
<evidence type="ECO:0000313" key="13">
    <source>
        <dbReference type="Proteomes" id="UP001597216"/>
    </source>
</evidence>
<dbReference type="InterPro" id="IPR002638">
    <property type="entry name" value="Quinolinate_PRibosylTrfase_C"/>
</dbReference>
<dbReference type="InterPro" id="IPR013785">
    <property type="entry name" value="Aldolase_TIM"/>
</dbReference>
<dbReference type="RefSeq" id="WP_377354463.1">
    <property type="nucleotide sequence ID" value="NZ_JBHTLQ010000052.1"/>
</dbReference>
<dbReference type="CDD" id="cd01572">
    <property type="entry name" value="QPRTase"/>
    <property type="match status" value="1"/>
</dbReference>
<evidence type="ECO:0000256" key="5">
    <source>
        <dbReference type="ARBA" id="ARBA00022642"/>
    </source>
</evidence>
<accession>A0ABW3T579</accession>
<dbReference type="GO" id="GO:0004514">
    <property type="term" value="F:nicotinate-nucleotide diphosphorylase (carboxylating) activity"/>
    <property type="evidence" value="ECO:0007669"/>
    <property type="project" value="UniProtKB-EC"/>
</dbReference>
<dbReference type="Proteomes" id="UP001597216">
    <property type="component" value="Unassembled WGS sequence"/>
</dbReference>
<evidence type="ECO:0000259" key="11">
    <source>
        <dbReference type="Pfam" id="PF02749"/>
    </source>
</evidence>
<keyword evidence="13" id="KW-1185">Reference proteome</keyword>
<dbReference type="InterPro" id="IPR037128">
    <property type="entry name" value="Quinolinate_PRibosylTase_N_sf"/>
</dbReference>
<keyword evidence="6 9" id="KW-0328">Glycosyltransferase</keyword>
<evidence type="ECO:0000256" key="4">
    <source>
        <dbReference type="ARBA" id="ARBA00011944"/>
    </source>
</evidence>
<evidence type="ECO:0000256" key="6">
    <source>
        <dbReference type="ARBA" id="ARBA00022676"/>
    </source>
</evidence>
<organism evidence="12 13">
    <name type="scientific">Phenylobacterium conjunctum</name>
    <dbReference type="NCBI Taxonomy" id="1298959"/>
    <lineage>
        <taxon>Bacteria</taxon>
        <taxon>Pseudomonadati</taxon>
        <taxon>Pseudomonadota</taxon>
        <taxon>Alphaproteobacteria</taxon>
        <taxon>Caulobacterales</taxon>
        <taxon>Caulobacteraceae</taxon>
        <taxon>Phenylobacterium</taxon>
    </lineage>
</organism>
<dbReference type="Gene3D" id="3.20.20.70">
    <property type="entry name" value="Aldolase class I"/>
    <property type="match status" value="1"/>
</dbReference>
<dbReference type="EMBL" id="JBHTLQ010000052">
    <property type="protein sequence ID" value="MFD1192339.1"/>
    <property type="molecule type" value="Genomic_DNA"/>
</dbReference>
<dbReference type="InterPro" id="IPR004393">
    <property type="entry name" value="NadC"/>
</dbReference>
<evidence type="ECO:0000256" key="9">
    <source>
        <dbReference type="PIRNR" id="PIRNR006250"/>
    </source>
</evidence>
<dbReference type="InterPro" id="IPR022412">
    <property type="entry name" value="Quinolinate_PRibosylTrfase_N"/>
</dbReference>
<evidence type="ECO:0000256" key="3">
    <source>
        <dbReference type="ARBA" id="ARBA00009400"/>
    </source>
</evidence>
<dbReference type="PANTHER" id="PTHR32179">
    <property type="entry name" value="NICOTINATE-NUCLEOTIDE PYROPHOSPHORYLASE [CARBOXYLATING]"/>
    <property type="match status" value="1"/>
</dbReference>
<comment type="caution">
    <text evidence="12">The sequence shown here is derived from an EMBL/GenBank/DDBJ whole genome shotgun (WGS) entry which is preliminary data.</text>
</comment>
<dbReference type="InterPro" id="IPR027277">
    <property type="entry name" value="NadC/ModD"/>
</dbReference>
<protein>
    <recommendedName>
        <fullName evidence="4">nicotinate-nucleotide diphosphorylase (carboxylating)</fullName>
        <ecNumber evidence="4">2.4.2.19</ecNumber>
    </recommendedName>
    <alternativeName>
        <fullName evidence="8">Quinolinate phosphoribosyltransferase [decarboxylating]</fullName>
    </alternativeName>
</protein>
<dbReference type="Gene3D" id="3.90.1170.20">
    <property type="entry name" value="Quinolinate phosphoribosyl transferase, N-terminal domain"/>
    <property type="match status" value="1"/>
</dbReference>
<evidence type="ECO:0000313" key="12">
    <source>
        <dbReference type="EMBL" id="MFD1192339.1"/>
    </source>
</evidence>
<dbReference type="PIRSF" id="PIRSF006250">
    <property type="entry name" value="NadC_ModD"/>
    <property type="match status" value="1"/>
</dbReference>
<evidence type="ECO:0000256" key="7">
    <source>
        <dbReference type="ARBA" id="ARBA00022679"/>
    </source>
</evidence>
<dbReference type="NCBIfam" id="TIGR00078">
    <property type="entry name" value="nadC"/>
    <property type="match status" value="1"/>
</dbReference>
<comment type="pathway">
    <text evidence="2">Cofactor biosynthesis; NAD(+) biosynthesis; nicotinate D-ribonucleotide from quinolinate: step 1/1.</text>
</comment>
<evidence type="ECO:0000256" key="8">
    <source>
        <dbReference type="ARBA" id="ARBA00033102"/>
    </source>
</evidence>
<keyword evidence="7 9" id="KW-0808">Transferase</keyword>
<dbReference type="EC" id="2.4.2.19" evidence="4"/>
<feature type="domain" description="Quinolinate phosphoribosyl transferase C-terminal" evidence="10">
    <location>
        <begin position="114"/>
        <end position="279"/>
    </location>
</feature>
<evidence type="ECO:0000256" key="1">
    <source>
        <dbReference type="ARBA" id="ARBA00003237"/>
    </source>
</evidence>
<dbReference type="InterPro" id="IPR036068">
    <property type="entry name" value="Nicotinate_pribotase-like_C"/>
</dbReference>
<reference evidence="13" key="1">
    <citation type="journal article" date="2019" name="Int. J. Syst. Evol. Microbiol.">
        <title>The Global Catalogue of Microorganisms (GCM) 10K type strain sequencing project: providing services to taxonomists for standard genome sequencing and annotation.</title>
        <authorList>
            <consortium name="The Broad Institute Genomics Platform"/>
            <consortium name="The Broad Institute Genome Sequencing Center for Infectious Disease"/>
            <person name="Wu L."/>
            <person name="Ma J."/>
        </authorList>
    </citation>
    <scope>NUCLEOTIDE SEQUENCE [LARGE SCALE GENOMIC DNA]</scope>
    <source>
        <strain evidence="13">CCUG 55074</strain>
    </source>
</reference>
<evidence type="ECO:0000256" key="2">
    <source>
        <dbReference type="ARBA" id="ARBA00004893"/>
    </source>
</evidence>
<dbReference type="Pfam" id="PF01729">
    <property type="entry name" value="QRPTase_C"/>
    <property type="match status" value="1"/>
</dbReference>
<gene>
    <name evidence="12" type="primary">nadC</name>
    <name evidence="12" type="ORF">ACFQ27_17255</name>
</gene>
<name>A0ABW3T579_9CAUL</name>
<evidence type="ECO:0000259" key="10">
    <source>
        <dbReference type="Pfam" id="PF01729"/>
    </source>
</evidence>
<feature type="domain" description="Quinolinate phosphoribosyl transferase N-terminal" evidence="11">
    <location>
        <begin position="27"/>
        <end position="112"/>
    </location>
</feature>
<comment type="function">
    <text evidence="1">Involved in the catabolism of quinolinic acid (QA).</text>
</comment>
<comment type="similarity">
    <text evidence="3 9">Belongs to the NadC/ModD family.</text>
</comment>
<proteinExistence type="inferred from homology"/>